<feature type="domain" description="Alanine racemase N-terminal" evidence="5">
    <location>
        <begin position="6"/>
        <end position="221"/>
    </location>
</feature>
<dbReference type="InterPro" id="IPR001608">
    <property type="entry name" value="Ala_racemase_N"/>
</dbReference>
<accession>A0A368BVZ3</accession>
<dbReference type="InterPro" id="IPR011078">
    <property type="entry name" value="PyrdxlP_homeostasis"/>
</dbReference>
<reference evidence="6 7" key="1">
    <citation type="journal article" date="2018" name="Microbiome">
        <title>Fine metagenomic profile of the Mediterranean stratified and mixed water columns revealed by assembly and recruitment.</title>
        <authorList>
            <person name="Haro-Moreno J.M."/>
            <person name="Lopez-Perez M."/>
            <person name="De La Torre J.R."/>
            <person name="Picazo A."/>
            <person name="Camacho A."/>
            <person name="Rodriguez-Valera F."/>
        </authorList>
    </citation>
    <scope>NUCLEOTIDE SEQUENCE [LARGE SCALE GENOMIC DNA]</scope>
    <source>
        <strain evidence="6">MED-G82</strain>
    </source>
</reference>
<evidence type="ECO:0000256" key="4">
    <source>
        <dbReference type="RuleBase" id="RU004514"/>
    </source>
</evidence>
<dbReference type="PANTHER" id="PTHR10146">
    <property type="entry name" value="PROLINE SYNTHETASE CO-TRANSCRIBED BACTERIAL HOMOLOG PROTEIN"/>
    <property type="match status" value="1"/>
</dbReference>
<comment type="cofactor">
    <cofactor evidence="3">
        <name>pyridoxal 5'-phosphate</name>
        <dbReference type="ChEBI" id="CHEBI:597326"/>
    </cofactor>
</comment>
<dbReference type="EMBL" id="QOPE01000017">
    <property type="protein sequence ID" value="RCL41054.1"/>
    <property type="molecule type" value="Genomic_DNA"/>
</dbReference>
<dbReference type="SUPFAM" id="SSF51419">
    <property type="entry name" value="PLP-binding barrel"/>
    <property type="match status" value="1"/>
</dbReference>
<comment type="function">
    <text evidence="2">Pyridoxal 5'-phosphate (PLP)-binding protein, which is involved in PLP homeostasis.</text>
</comment>
<dbReference type="PROSITE" id="PS01211">
    <property type="entry name" value="UPF0001"/>
    <property type="match status" value="1"/>
</dbReference>
<dbReference type="InterPro" id="IPR029066">
    <property type="entry name" value="PLP-binding_barrel"/>
</dbReference>
<dbReference type="GO" id="GO:0030170">
    <property type="term" value="F:pyridoxal phosphate binding"/>
    <property type="evidence" value="ECO:0007669"/>
    <property type="project" value="UniProtKB-UniRule"/>
</dbReference>
<organism evidence="6 7">
    <name type="scientific">SAR86 cluster bacterium</name>
    <dbReference type="NCBI Taxonomy" id="2030880"/>
    <lineage>
        <taxon>Bacteria</taxon>
        <taxon>Pseudomonadati</taxon>
        <taxon>Pseudomonadota</taxon>
        <taxon>Gammaproteobacteria</taxon>
        <taxon>SAR86 cluster</taxon>
    </lineage>
</organism>
<dbReference type="Pfam" id="PF01168">
    <property type="entry name" value="Ala_racemase_N"/>
    <property type="match status" value="1"/>
</dbReference>
<evidence type="ECO:0000313" key="7">
    <source>
        <dbReference type="Proteomes" id="UP000253307"/>
    </source>
</evidence>
<evidence type="ECO:0000259" key="5">
    <source>
        <dbReference type="Pfam" id="PF01168"/>
    </source>
</evidence>
<dbReference type="NCBIfam" id="TIGR00044">
    <property type="entry name" value="YggS family pyridoxal phosphate-dependent enzyme"/>
    <property type="match status" value="1"/>
</dbReference>
<dbReference type="PIRSF" id="PIRSF004848">
    <property type="entry name" value="YBL036c_PLPDEIII"/>
    <property type="match status" value="1"/>
</dbReference>
<feature type="modified residue" description="N6-(pyridoxal phosphate)lysine" evidence="2 3">
    <location>
        <position position="32"/>
    </location>
</feature>
<proteinExistence type="inferred from homology"/>
<evidence type="ECO:0000256" key="1">
    <source>
        <dbReference type="ARBA" id="ARBA00022898"/>
    </source>
</evidence>
<evidence type="ECO:0000313" key="6">
    <source>
        <dbReference type="EMBL" id="RCL41054.1"/>
    </source>
</evidence>
<name>A0A368BVZ3_9GAMM</name>
<sequence>MLEELIKNNVESLKANISSATQSEPMIVAVSKKKSVDHILAALNQGINNFGENYAAELAEKAKSINANAVWHFIGPIQSNKTKTIASFATWVHSVERIKIAERLNKHCFDLNKSINALIQVNIDNEASKSGAQISDVHPLAKFIEEHCPNLKLRGLMFMPSLTKSVNEKNESMKRIKQVIEAISSDFNKFDTFSFGTSHDYPIALKYGSNLIRVGENIFGKRE</sequence>
<comment type="caution">
    <text evidence="6">The sequence shown here is derived from an EMBL/GenBank/DDBJ whole genome shotgun (WGS) entry which is preliminary data.</text>
</comment>
<evidence type="ECO:0000256" key="2">
    <source>
        <dbReference type="HAMAP-Rule" id="MF_02087"/>
    </source>
</evidence>
<keyword evidence="1 2" id="KW-0663">Pyridoxal phosphate</keyword>
<dbReference type="Gene3D" id="3.20.20.10">
    <property type="entry name" value="Alanine racemase"/>
    <property type="match status" value="1"/>
</dbReference>
<dbReference type="PANTHER" id="PTHR10146:SF14">
    <property type="entry name" value="PYRIDOXAL PHOSPHATE HOMEOSTASIS PROTEIN"/>
    <property type="match status" value="1"/>
</dbReference>
<dbReference type="Proteomes" id="UP000253307">
    <property type="component" value="Unassembled WGS sequence"/>
</dbReference>
<dbReference type="AlphaFoldDB" id="A0A368BVZ3"/>
<comment type="similarity">
    <text evidence="2 4">Belongs to the pyridoxal phosphate-binding protein YggS/PROSC family.</text>
</comment>
<evidence type="ECO:0000256" key="3">
    <source>
        <dbReference type="PIRSR" id="PIRSR004848-1"/>
    </source>
</evidence>
<gene>
    <name evidence="6" type="ORF">DBW96_02735</name>
</gene>
<dbReference type="HAMAP" id="MF_02087">
    <property type="entry name" value="PLP_homeostasis"/>
    <property type="match status" value="1"/>
</dbReference>
<protein>
    <recommendedName>
        <fullName evidence="2">Pyridoxal phosphate homeostasis protein</fullName>
        <shortName evidence="2">PLP homeostasis protein</shortName>
    </recommendedName>
</protein>